<comment type="caution">
    <text evidence="1">The sequence shown here is derived from an EMBL/GenBank/DDBJ whole genome shotgun (WGS) entry which is preliminary data.</text>
</comment>
<evidence type="ECO:0000313" key="2">
    <source>
        <dbReference type="Proteomes" id="UP001286456"/>
    </source>
</evidence>
<evidence type="ECO:0000313" key="1">
    <source>
        <dbReference type="EMBL" id="KAK3337679.1"/>
    </source>
</evidence>
<name>A0AAE0J6B8_9PEZI</name>
<gene>
    <name evidence="1" type="ORF">B0T19DRAFT_438326</name>
</gene>
<proteinExistence type="predicted"/>
<protein>
    <submittedName>
        <fullName evidence="1">Uncharacterized protein</fullName>
    </submittedName>
</protein>
<dbReference type="AlphaFoldDB" id="A0AAE0J6B8"/>
<accession>A0AAE0J6B8</accession>
<organism evidence="1 2">
    <name type="scientific">Cercophora scortea</name>
    <dbReference type="NCBI Taxonomy" id="314031"/>
    <lineage>
        <taxon>Eukaryota</taxon>
        <taxon>Fungi</taxon>
        <taxon>Dikarya</taxon>
        <taxon>Ascomycota</taxon>
        <taxon>Pezizomycotina</taxon>
        <taxon>Sordariomycetes</taxon>
        <taxon>Sordariomycetidae</taxon>
        <taxon>Sordariales</taxon>
        <taxon>Lasiosphaeriaceae</taxon>
        <taxon>Cercophora</taxon>
    </lineage>
</organism>
<sequence length="225" mass="25032">MGKMDGWTGSPLIRLEVCGSADFQSIHWESLELAYHRQLEEDDLSSHPRLLVLRTVKKESEEEKKEGNGEDTATKLVQPHRADMEPVPARGFNILMVTARPAGPDDLSPLICSQALLDAIEDAQKLSPGRDKDFVSVEVSRPGTWAAFQSLLISRTEEWHRQGGKGPWFDVVHFDLHGVIVRDRPYLLFSDPSGTKSHAKAPPPSPTFWHLAAFNSCSSTPADRP</sequence>
<dbReference type="Proteomes" id="UP001286456">
    <property type="component" value="Unassembled WGS sequence"/>
</dbReference>
<keyword evidence="2" id="KW-1185">Reference proteome</keyword>
<reference evidence="1" key="1">
    <citation type="journal article" date="2023" name="Mol. Phylogenet. Evol.">
        <title>Genome-scale phylogeny and comparative genomics of the fungal order Sordariales.</title>
        <authorList>
            <person name="Hensen N."/>
            <person name="Bonometti L."/>
            <person name="Westerberg I."/>
            <person name="Brannstrom I.O."/>
            <person name="Guillou S."/>
            <person name="Cros-Aarteil S."/>
            <person name="Calhoun S."/>
            <person name="Haridas S."/>
            <person name="Kuo A."/>
            <person name="Mondo S."/>
            <person name="Pangilinan J."/>
            <person name="Riley R."/>
            <person name="LaButti K."/>
            <person name="Andreopoulos B."/>
            <person name="Lipzen A."/>
            <person name="Chen C."/>
            <person name="Yan M."/>
            <person name="Daum C."/>
            <person name="Ng V."/>
            <person name="Clum A."/>
            <person name="Steindorff A."/>
            <person name="Ohm R.A."/>
            <person name="Martin F."/>
            <person name="Silar P."/>
            <person name="Natvig D.O."/>
            <person name="Lalanne C."/>
            <person name="Gautier V."/>
            <person name="Ament-Velasquez S.L."/>
            <person name="Kruys A."/>
            <person name="Hutchinson M.I."/>
            <person name="Powell A.J."/>
            <person name="Barry K."/>
            <person name="Miller A.N."/>
            <person name="Grigoriev I.V."/>
            <person name="Debuchy R."/>
            <person name="Gladieux P."/>
            <person name="Hiltunen Thoren M."/>
            <person name="Johannesson H."/>
        </authorList>
    </citation>
    <scope>NUCLEOTIDE SEQUENCE</scope>
    <source>
        <strain evidence="1">SMH4131-1</strain>
    </source>
</reference>
<reference evidence="1" key="2">
    <citation type="submission" date="2023-06" db="EMBL/GenBank/DDBJ databases">
        <authorList>
            <consortium name="Lawrence Berkeley National Laboratory"/>
            <person name="Haridas S."/>
            <person name="Hensen N."/>
            <person name="Bonometti L."/>
            <person name="Westerberg I."/>
            <person name="Brannstrom I.O."/>
            <person name="Guillou S."/>
            <person name="Cros-Aarteil S."/>
            <person name="Calhoun S."/>
            <person name="Kuo A."/>
            <person name="Mondo S."/>
            <person name="Pangilinan J."/>
            <person name="Riley R."/>
            <person name="Labutti K."/>
            <person name="Andreopoulos B."/>
            <person name="Lipzen A."/>
            <person name="Chen C."/>
            <person name="Yanf M."/>
            <person name="Daum C."/>
            <person name="Ng V."/>
            <person name="Clum A."/>
            <person name="Steindorff A."/>
            <person name="Ohm R."/>
            <person name="Martin F."/>
            <person name="Silar P."/>
            <person name="Natvig D."/>
            <person name="Lalanne C."/>
            <person name="Gautier V."/>
            <person name="Ament-Velasquez S.L."/>
            <person name="Kruys A."/>
            <person name="Hutchinson M.I."/>
            <person name="Powell A.J."/>
            <person name="Barry K."/>
            <person name="Miller A.N."/>
            <person name="Grigoriev I.V."/>
            <person name="Debuchy R."/>
            <person name="Gladieux P."/>
            <person name="Thoren M.H."/>
            <person name="Johannesson H."/>
        </authorList>
    </citation>
    <scope>NUCLEOTIDE SEQUENCE</scope>
    <source>
        <strain evidence="1">SMH4131-1</strain>
    </source>
</reference>
<dbReference type="EMBL" id="JAUEPO010000001">
    <property type="protein sequence ID" value="KAK3337679.1"/>
    <property type="molecule type" value="Genomic_DNA"/>
</dbReference>